<dbReference type="InterPro" id="IPR017871">
    <property type="entry name" value="ABC_transporter-like_CS"/>
</dbReference>
<dbReference type="GeneID" id="42798633"/>
<dbReference type="Pfam" id="PF00005">
    <property type="entry name" value="ABC_tran"/>
    <property type="match status" value="1"/>
</dbReference>
<dbReference type="Gene3D" id="3.40.50.300">
    <property type="entry name" value="P-loop containing nucleotide triphosphate hydrolases"/>
    <property type="match status" value="1"/>
</dbReference>
<dbReference type="GO" id="GO:0016887">
    <property type="term" value="F:ATP hydrolysis activity"/>
    <property type="evidence" value="ECO:0007669"/>
    <property type="project" value="InterPro"/>
</dbReference>
<reference evidence="5 6" key="1">
    <citation type="submission" date="2019-10" db="EMBL/GenBank/DDBJ databases">
        <title>Genome Sequences from Six Type Strain Members of the Archaeal Family Sulfolobaceae: Acidianus ambivalens, Acidianus infernus, Metallosphaera prunae, Stygiolobus azoricus, Sulfolobus metallicus, and Sulfurisphaera ohwakuensis.</title>
        <authorList>
            <person name="Counts J.A."/>
            <person name="Kelly R.M."/>
        </authorList>
    </citation>
    <scope>NUCLEOTIDE SEQUENCE [LARGE SCALE GENOMIC DNA]</scope>
    <source>
        <strain evidence="5 6">FC6</strain>
    </source>
</reference>
<dbReference type="PROSITE" id="PS50893">
    <property type="entry name" value="ABC_TRANSPORTER_2"/>
    <property type="match status" value="1"/>
</dbReference>
<evidence type="ECO:0000313" key="5">
    <source>
        <dbReference type="EMBL" id="QGR19614.1"/>
    </source>
</evidence>
<name>A0A650CP49_9CREN</name>
<dbReference type="CDD" id="cd03257">
    <property type="entry name" value="ABC_NikE_OppD_transporters"/>
    <property type="match status" value="1"/>
</dbReference>
<dbReference type="EMBL" id="CP045483">
    <property type="protein sequence ID" value="QGR19614.1"/>
    <property type="molecule type" value="Genomic_DNA"/>
</dbReference>
<keyword evidence="3 5" id="KW-0067">ATP-binding</keyword>
<dbReference type="SUPFAM" id="SSF52540">
    <property type="entry name" value="P-loop containing nucleoside triphosphate hydrolases"/>
    <property type="match status" value="1"/>
</dbReference>
<dbReference type="AlphaFoldDB" id="A0A650CP49"/>
<dbReference type="GO" id="GO:0015833">
    <property type="term" value="P:peptide transport"/>
    <property type="evidence" value="ECO:0007669"/>
    <property type="project" value="InterPro"/>
</dbReference>
<evidence type="ECO:0000259" key="4">
    <source>
        <dbReference type="PROSITE" id="PS50893"/>
    </source>
</evidence>
<dbReference type="InterPro" id="IPR027417">
    <property type="entry name" value="P-loop_NTPase"/>
</dbReference>
<dbReference type="GO" id="GO:0005524">
    <property type="term" value="F:ATP binding"/>
    <property type="evidence" value="ECO:0007669"/>
    <property type="project" value="UniProtKB-KW"/>
</dbReference>
<dbReference type="RefSeq" id="WP_156006561.1">
    <property type="nucleotide sequence ID" value="NZ_CP045483.1"/>
</dbReference>
<dbReference type="InterPro" id="IPR003439">
    <property type="entry name" value="ABC_transporter-like_ATP-bd"/>
</dbReference>
<dbReference type="InterPro" id="IPR003593">
    <property type="entry name" value="AAA+_ATPase"/>
</dbReference>
<dbReference type="NCBIfam" id="TIGR01727">
    <property type="entry name" value="oligo_HPY"/>
    <property type="match status" value="1"/>
</dbReference>
<dbReference type="PROSITE" id="PS00211">
    <property type="entry name" value="ABC_TRANSPORTER_1"/>
    <property type="match status" value="1"/>
</dbReference>
<dbReference type="FunFam" id="3.40.50.300:FF:000016">
    <property type="entry name" value="Oligopeptide ABC transporter ATP-binding component"/>
    <property type="match status" value="1"/>
</dbReference>
<evidence type="ECO:0000256" key="3">
    <source>
        <dbReference type="ARBA" id="ARBA00022840"/>
    </source>
</evidence>
<protein>
    <submittedName>
        <fullName evidence="5">ATP-binding cassette domain-containing protein</fullName>
    </submittedName>
</protein>
<evidence type="ECO:0000256" key="1">
    <source>
        <dbReference type="ARBA" id="ARBA00022448"/>
    </source>
</evidence>
<evidence type="ECO:0000313" key="6">
    <source>
        <dbReference type="Proteomes" id="UP000423396"/>
    </source>
</evidence>
<proteinExistence type="predicted"/>
<keyword evidence="2" id="KW-0547">Nucleotide-binding</keyword>
<dbReference type="SMART" id="SM00382">
    <property type="entry name" value="AAA"/>
    <property type="match status" value="1"/>
</dbReference>
<accession>A0A650CP49</accession>
<dbReference type="InterPro" id="IPR013563">
    <property type="entry name" value="Oligopep_ABC_C"/>
</dbReference>
<feature type="domain" description="ABC transporter" evidence="4">
    <location>
        <begin position="7"/>
        <end position="257"/>
    </location>
</feature>
<sequence>MASSDFLEVKNLSVSYRVYNTEIKAVKNVNFTMEKGEILGVIGESGSGKSTMAKAILRAIKPPGFIDPSSKIMFKGKDLLSMKESDFKKEVLWKLISYVPQASQNSLNNTMRVIDHFYDTAYSHGVSKEEVTERAIELLKLVKLDVDRVAKAYPFQLSGGMKQRVLIALSLLLNPELIIMDEAVSSLDVATQKYILDIIKDINKKLGTSIIFITHEIPVAAYISTRMLVMYAGEIVEEGKVEEILKNPLHPYSNALINSVPLIRGSMERVKPIKEGLPSEKGCPFNTRCDKVMEICKVEHPEIYQVNDRGVRCFLYANKAK</sequence>
<evidence type="ECO:0000256" key="2">
    <source>
        <dbReference type="ARBA" id="ARBA00022741"/>
    </source>
</evidence>
<keyword evidence="1" id="KW-0813">Transport</keyword>
<dbReference type="PANTHER" id="PTHR43067:SF3">
    <property type="entry name" value="MALTOSE ABC TRANSPORTER, ATP-BINDING PROTEIN"/>
    <property type="match status" value="1"/>
</dbReference>
<dbReference type="PANTHER" id="PTHR43067">
    <property type="entry name" value="OLIGOPEPTIDE/DIPEPTIDE ABC TRANSPORTER, ATPASE SUBUNIT"/>
    <property type="match status" value="1"/>
</dbReference>
<keyword evidence="6" id="KW-1185">Reference proteome</keyword>
<organism evidence="5 6">
    <name type="scientific">Stygiolobus azoricus</name>
    <dbReference type="NCBI Taxonomy" id="41675"/>
    <lineage>
        <taxon>Archaea</taxon>
        <taxon>Thermoproteota</taxon>
        <taxon>Thermoprotei</taxon>
        <taxon>Sulfolobales</taxon>
        <taxon>Sulfolobaceae</taxon>
        <taxon>Stygiolobus</taxon>
    </lineage>
</organism>
<dbReference type="OrthoDB" id="18209at2157"/>
<dbReference type="Proteomes" id="UP000423396">
    <property type="component" value="Chromosome"/>
</dbReference>
<dbReference type="KEGG" id="sazo:D1868_06145"/>
<dbReference type="Pfam" id="PF08352">
    <property type="entry name" value="oligo_HPY"/>
    <property type="match status" value="1"/>
</dbReference>
<gene>
    <name evidence="5" type="ORF">D1868_06145</name>
</gene>